<feature type="compositionally biased region" description="Polar residues" evidence="1">
    <location>
        <begin position="20"/>
        <end position="29"/>
    </location>
</feature>
<dbReference type="SUPFAM" id="SSF54060">
    <property type="entry name" value="His-Me finger endonucleases"/>
    <property type="match status" value="1"/>
</dbReference>
<protein>
    <recommendedName>
        <fullName evidence="2">HNH nuclease domain-containing protein</fullName>
    </recommendedName>
</protein>
<feature type="domain" description="HNH nuclease" evidence="2">
    <location>
        <begin position="2"/>
        <end position="27"/>
    </location>
</feature>
<accession>X1FH22</accession>
<comment type="caution">
    <text evidence="3">The sequence shown here is derived from an EMBL/GenBank/DDBJ whole genome shotgun (WGS) entry which is preliminary data.</text>
</comment>
<name>X1FH22_9ZZZZ</name>
<dbReference type="AlphaFoldDB" id="X1FH22"/>
<reference evidence="3" key="1">
    <citation type="journal article" date="2014" name="Front. Microbiol.">
        <title>High frequency of phylogenetically diverse reductive dehalogenase-homologous genes in deep subseafloor sedimentary metagenomes.</title>
        <authorList>
            <person name="Kawai M."/>
            <person name="Futagami T."/>
            <person name="Toyoda A."/>
            <person name="Takaki Y."/>
            <person name="Nishi S."/>
            <person name="Hori S."/>
            <person name="Arai W."/>
            <person name="Tsubouchi T."/>
            <person name="Morono Y."/>
            <person name="Uchiyama I."/>
            <person name="Ito T."/>
            <person name="Fujiyama A."/>
            <person name="Inagaki F."/>
            <person name="Takami H."/>
        </authorList>
    </citation>
    <scope>NUCLEOTIDE SEQUENCE</scope>
    <source>
        <strain evidence="3">Expedition CK06-06</strain>
    </source>
</reference>
<proteinExistence type="predicted"/>
<gene>
    <name evidence="3" type="ORF">S01H4_67135</name>
</gene>
<feature type="non-terminal residue" evidence="3">
    <location>
        <position position="1"/>
    </location>
</feature>
<organism evidence="3">
    <name type="scientific">marine sediment metagenome</name>
    <dbReference type="NCBI Taxonomy" id="412755"/>
    <lineage>
        <taxon>unclassified sequences</taxon>
        <taxon>metagenomes</taxon>
        <taxon>ecological metagenomes</taxon>
    </lineage>
</organism>
<dbReference type="EMBL" id="BART01042024">
    <property type="protein sequence ID" value="GAH20073.1"/>
    <property type="molecule type" value="Genomic_DNA"/>
</dbReference>
<sequence length="45" mass="5265">SQIDHINRDGLDNRKCNLRPCTNSQNQKNSKLRKDNKSGLRGVRW</sequence>
<evidence type="ECO:0000313" key="3">
    <source>
        <dbReference type="EMBL" id="GAH20073.1"/>
    </source>
</evidence>
<evidence type="ECO:0000256" key="1">
    <source>
        <dbReference type="SAM" id="MobiDB-lite"/>
    </source>
</evidence>
<dbReference type="Gene3D" id="3.90.75.20">
    <property type="match status" value="1"/>
</dbReference>
<feature type="region of interest" description="Disordered" evidence="1">
    <location>
        <begin position="1"/>
        <end position="45"/>
    </location>
</feature>
<dbReference type="InterPro" id="IPR044925">
    <property type="entry name" value="His-Me_finger_sf"/>
</dbReference>
<feature type="compositionally biased region" description="Basic and acidic residues" evidence="1">
    <location>
        <begin position="1"/>
        <end position="15"/>
    </location>
</feature>
<dbReference type="InterPro" id="IPR003615">
    <property type="entry name" value="HNH_nuc"/>
</dbReference>
<feature type="non-terminal residue" evidence="3">
    <location>
        <position position="45"/>
    </location>
</feature>
<evidence type="ECO:0000259" key="2">
    <source>
        <dbReference type="Pfam" id="PF13392"/>
    </source>
</evidence>
<dbReference type="Pfam" id="PF13392">
    <property type="entry name" value="HNH_3"/>
    <property type="match status" value="1"/>
</dbReference>